<dbReference type="NCBIfam" id="TIGR03598">
    <property type="entry name" value="GTPase_YsxC"/>
    <property type="match status" value="1"/>
</dbReference>
<dbReference type="Pfam" id="PF01926">
    <property type="entry name" value="MMR_HSR1"/>
    <property type="match status" value="1"/>
</dbReference>
<proteinExistence type="inferred from homology"/>
<evidence type="ECO:0000256" key="2">
    <source>
        <dbReference type="ARBA" id="ARBA00009638"/>
    </source>
</evidence>
<reference evidence="13" key="1">
    <citation type="submission" date="2016-01" db="EMBL/GenBank/DDBJ databases">
        <authorList>
            <person name="Mitreva M."/>
            <person name="Pepin K.H."/>
            <person name="Mihindukulasuriya K.A."/>
            <person name="Fulton R."/>
            <person name="Fronick C."/>
            <person name="O'Laughlin M."/>
            <person name="Miner T."/>
            <person name="Herter B."/>
            <person name="Rosa B.A."/>
            <person name="Cordes M."/>
            <person name="Tomlinson C."/>
            <person name="Wollam A."/>
            <person name="Palsikar V.B."/>
            <person name="Mardis E.R."/>
            <person name="Wilson R.K."/>
        </authorList>
    </citation>
    <scope>NUCLEOTIDE SEQUENCE [LARGE SCALE GENOMIC DNA]</scope>
    <source>
        <strain evidence="13">DNF01167</strain>
    </source>
</reference>
<evidence type="ECO:0000256" key="9">
    <source>
        <dbReference type="ARBA" id="ARBA00023306"/>
    </source>
</evidence>
<dbReference type="GO" id="GO:0000917">
    <property type="term" value="P:division septum assembly"/>
    <property type="evidence" value="ECO:0007669"/>
    <property type="project" value="UniProtKB-KW"/>
</dbReference>
<sequence length="198" mass="22605">MKKLNTHNVDLLISAVSKKQYPEHEKPEVAMCGRSNVGKSSFINTILERKNYARVSSKPGKTRTLNFFDVNDQVVLVDVPGYGYAKLSKPEKEKLYDMIVEYFTNSENLGFVLHLIDSRHKPSQDDIEMNEFLNYYEIPFVIVMTKIDKISKNELAKNTGIIKRELDLTNNMAIIPFSSVTKIGKDQVLSEIAKVLED</sequence>
<keyword evidence="8 10" id="KW-0717">Septation</keyword>
<dbReference type="AlphaFoldDB" id="A0A133ZQ93"/>
<dbReference type="HAMAP" id="MF_00321">
    <property type="entry name" value="GTPase_EngB"/>
    <property type="match status" value="1"/>
</dbReference>
<gene>
    <name evidence="10" type="primary">engB</name>
    <name evidence="12" type="ORF">HMPREF3186_01657</name>
</gene>
<dbReference type="InterPro" id="IPR030393">
    <property type="entry name" value="G_ENGB_dom"/>
</dbReference>
<dbReference type="CDD" id="cd01876">
    <property type="entry name" value="YihA_EngB"/>
    <property type="match status" value="1"/>
</dbReference>
<dbReference type="GO" id="GO:0005829">
    <property type="term" value="C:cytosol"/>
    <property type="evidence" value="ECO:0007669"/>
    <property type="project" value="TreeGrafter"/>
</dbReference>
<evidence type="ECO:0000256" key="4">
    <source>
        <dbReference type="ARBA" id="ARBA00022723"/>
    </source>
</evidence>
<dbReference type="GO" id="GO:0005525">
    <property type="term" value="F:GTP binding"/>
    <property type="evidence" value="ECO:0007669"/>
    <property type="project" value="UniProtKB-UniRule"/>
</dbReference>
<evidence type="ECO:0000313" key="13">
    <source>
        <dbReference type="Proteomes" id="UP000070355"/>
    </source>
</evidence>
<dbReference type="RefSeq" id="WP_060914706.1">
    <property type="nucleotide sequence ID" value="NZ_JAGZGJ010000001.1"/>
</dbReference>
<dbReference type="PROSITE" id="PS51706">
    <property type="entry name" value="G_ENGB"/>
    <property type="match status" value="1"/>
</dbReference>
<accession>A0A133ZQ93</accession>
<dbReference type="GO" id="GO:0046872">
    <property type="term" value="F:metal ion binding"/>
    <property type="evidence" value="ECO:0007669"/>
    <property type="project" value="UniProtKB-KW"/>
</dbReference>
<evidence type="ECO:0000313" key="12">
    <source>
        <dbReference type="EMBL" id="KXB57604.1"/>
    </source>
</evidence>
<organism evidence="12 13">
    <name type="scientific">Gemella haemolysans</name>
    <dbReference type="NCBI Taxonomy" id="1379"/>
    <lineage>
        <taxon>Bacteria</taxon>
        <taxon>Bacillati</taxon>
        <taxon>Bacillota</taxon>
        <taxon>Bacilli</taxon>
        <taxon>Bacillales</taxon>
        <taxon>Gemellaceae</taxon>
        <taxon>Gemella</taxon>
    </lineage>
</organism>
<evidence type="ECO:0000256" key="8">
    <source>
        <dbReference type="ARBA" id="ARBA00023210"/>
    </source>
</evidence>
<evidence type="ECO:0000256" key="1">
    <source>
        <dbReference type="ARBA" id="ARBA00001946"/>
    </source>
</evidence>
<dbReference type="Gene3D" id="3.40.50.300">
    <property type="entry name" value="P-loop containing nucleotide triphosphate hydrolases"/>
    <property type="match status" value="1"/>
</dbReference>
<evidence type="ECO:0000256" key="6">
    <source>
        <dbReference type="ARBA" id="ARBA00022842"/>
    </source>
</evidence>
<evidence type="ECO:0000256" key="3">
    <source>
        <dbReference type="ARBA" id="ARBA00022618"/>
    </source>
</evidence>
<dbReference type="FunFam" id="3.40.50.300:FF:000098">
    <property type="entry name" value="Probable GTP-binding protein EngB"/>
    <property type="match status" value="1"/>
</dbReference>
<feature type="domain" description="EngB-type G" evidence="11">
    <location>
        <begin position="25"/>
        <end position="198"/>
    </location>
</feature>
<protein>
    <recommendedName>
        <fullName evidence="10">Probable GTP-binding protein EngB</fullName>
    </recommendedName>
</protein>
<keyword evidence="4" id="KW-0479">Metal-binding</keyword>
<dbReference type="PATRIC" id="fig|1379.3.peg.1648"/>
<keyword evidence="5 10" id="KW-0547">Nucleotide-binding</keyword>
<dbReference type="SUPFAM" id="SSF52540">
    <property type="entry name" value="P-loop containing nucleoside triphosphate hydrolases"/>
    <property type="match status" value="1"/>
</dbReference>
<evidence type="ECO:0000256" key="7">
    <source>
        <dbReference type="ARBA" id="ARBA00023134"/>
    </source>
</evidence>
<dbReference type="Proteomes" id="UP000070355">
    <property type="component" value="Unassembled WGS sequence"/>
</dbReference>
<keyword evidence="6" id="KW-0460">Magnesium</keyword>
<dbReference type="EMBL" id="LSDC01000123">
    <property type="protein sequence ID" value="KXB57604.1"/>
    <property type="molecule type" value="Genomic_DNA"/>
</dbReference>
<comment type="similarity">
    <text evidence="2 10">Belongs to the TRAFAC class TrmE-Era-EngA-EngB-Septin-like GTPase superfamily. EngB GTPase family.</text>
</comment>
<dbReference type="PANTHER" id="PTHR11649:SF13">
    <property type="entry name" value="ENGB-TYPE G DOMAIN-CONTAINING PROTEIN"/>
    <property type="match status" value="1"/>
</dbReference>
<dbReference type="STRING" id="1379.HMPREF3186_01657"/>
<evidence type="ECO:0000256" key="5">
    <source>
        <dbReference type="ARBA" id="ARBA00022741"/>
    </source>
</evidence>
<evidence type="ECO:0000256" key="10">
    <source>
        <dbReference type="HAMAP-Rule" id="MF_00321"/>
    </source>
</evidence>
<comment type="cofactor">
    <cofactor evidence="1">
        <name>Mg(2+)</name>
        <dbReference type="ChEBI" id="CHEBI:18420"/>
    </cofactor>
</comment>
<comment type="function">
    <text evidence="10">Necessary for normal cell division and for the maintenance of normal septation.</text>
</comment>
<dbReference type="InterPro" id="IPR027417">
    <property type="entry name" value="P-loop_NTPase"/>
</dbReference>
<keyword evidence="7 10" id="KW-0342">GTP-binding</keyword>
<dbReference type="PANTHER" id="PTHR11649">
    <property type="entry name" value="MSS1/TRME-RELATED GTP-BINDING PROTEIN"/>
    <property type="match status" value="1"/>
</dbReference>
<keyword evidence="9 10" id="KW-0131">Cell cycle</keyword>
<dbReference type="InterPro" id="IPR006073">
    <property type="entry name" value="GTP-bd"/>
</dbReference>
<dbReference type="InterPro" id="IPR019987">
    <property type="entry name" value="GTP-bd_ribosome_bio_YsxC"/>
</dbReference>
<evidence type="ECO:0000259" key="11">
    <source>
        <dbReference type="PROSITE" id="PS51706"/>
    </source>
</evidence>
<comment type="caution">
    <text evidence="12">The sequence shown here is derived from an EMBL/GenBank/DDBJ whole genome shotgun (WGS) entry which is preliminary data.</text>
</comment>
<dbReference type="OrthoDB" id="9804921at2"/>
<keyword evidence="3 10" id="KW-0132">Cell division</keyword>
<name>A0A133ZQ93_9BACL</name>